<keyword evidence="1" id="KW-0560">Oxidoreductase</keyword>
<dbReference type="EMBL" id="JAPDDP010000013">
    <property type="protein sequence ID" value="MDA0180488.1"/>
    <property type="molecule type" value="Genomic_DNA"/>
</dbReference>
<protein>
    <submittedName>
        <fullName evidence="2">Uncharacterized protein</fullName>
    </submittedName>
</protein>
<sequence length="334" mass="36726">MSDVAVIGAGPYGLATAKALRDRGLSVRVYGKPMGFWRDHMPDGMLLRSGPDWHMDPAGELTFRAFCADPPDPIPLPLFLDYARWFQAQAGIEVIEEELHALPDARFVVAAPGVGYFQHRPEWATDEVHTVDYVDFADASGAEYLIVGGRQSAYETAALLLEHGAARVDLVHRHAPPRFAEASWDFVDQHVQATLDTPGYWRRLPEAGREAIARRFWEVGRLTLEPWLAPRVVDAHVHIGEAHMSADGHVALSDGTRLRPDRIVLATGYKADLSRVPYLPPLATPALDEHMQSVARPGLYLPGFTATADFGPFFGFVRGAPAAATLIARAISKH</sequence>
<evidence type="ECO:0000313" key="3">
    <source>
        <dbReference type="Proteomes" id="UP001147653"/>
    </source>
</evidence>
<name>A0A9X3N6A8_9ACTN</name>
<dbReference type="PANTHER" id="PTHR43539:SF91">
    <property type="entry name" value="FAD-DEPENDENT URATE HYDROXYLASE"/>
    <property type="match status" value="1"/>
</dbReference>
<dbReference type="InterPro" id="IPR036188">
    <property type="entry name" value="FAD/NAD-bd_sf"/>
</dbReference>
<comment type="caution">
    <text evidence="2">The sequence shown here is derived from an EMBL/GenBank/DDBJ whole genome shotgun (WGS) entry which is preliminary data.</text>
</comment>
<gene>
    <name evidence="2" type="ORF">OJ997_09300</name>
</gene>
<evidence type="ECO:0000313" key="2">
    <source>
        <dbReference type="EMBL" id="MDA0180488.1"/>
    </source>
</evidence>
<dbReference type="Pfam" id="PF13450">
    <property type="entry name" value="NAD_binding_8"/>
    <property type="match status" value="1"/>
</dbReference>
<dbReference type="InterPro" id="IPR050982">
    <property type="entry name" value="Auxin_biosynth/cation_transpt"/>
</dbReference>
<evidence type="ECO:0000256" key="1">
    <source>
        <dbReference type="ARBA" id="ARBA00023002"/>
    </source>
</evidence>
<dbReference type="PANTHER" id="PTHR43539">
    <property type="entry name" value="FLAVIN-BINDING MONOOXYGENASE-LIKE PROTEIN (AFU_ORTHOLOGUE AFUA_4G09220)"/>
    <property type="match status" value="1"/>
</dbReference>
<dbReference type="RefSeq" id="WP_270024800.1">
    <property type="nucleotide sequence ID" value="NZ_JAPDDP010000013.1"/>
</dbReference>
<dbReference type="Proteomes" id="UP001147653">
    <property type="component" value="Unassembled WGS sequence"/>
</dbReference>
<dbReference type="Gene3D" id="3.50.50.60">
    <property type="entry name" value="FAD/NAD(P)-binding domain"/>
    <property type="match status" value="1"/>
</dbReference>
<dbReference type="SUPFAM" id="SSF51905">
    <property type="entry name" value="FAD/NAD(P)-binding domain"/>
    <property type="match status" value="1"/>
</dbReference>
<dbReference type="AlphaFoldDB" id="A0A9X3N6A8"/>
<dbReference type="PRINTS" id="PR00469">
    <property type="entry name" value="PNDRDTASEII"/>
</dbReference>
<accession>A0A9X3N6A8</accession>
<dbReference type="GO" id="GO:0004497">
    <property type="term" value="F:monooxygenase activity"/>
    <property type="evidence" value="ECO:0007669"/>
    <property type="project" value="TreeGrafter"/>
</dbReference>
<proteinExistence type="predicted"/>
<keyword evidence="3" id="KW-1185">Reference proteome</keyword>
<reference evidence="2" key="1">
    <citation type="submission" date="2022-10" db="EMBL/GenBank/DDBJ databases">
        <title>The WGS of Solirubrobacter phytolaccae KCTC 29190.</title>
        <authorList>
            <person name="Jiang Z."/>
        </authorList>
    </citation>
    <scope>NUCLEOTIDE SEQUENCE</scope>
    <source>
        <strain evidence="2">KCTC 29190</strain>
    </source>
</reference>
<organism evidence="2 3">
    <name type="scientific">Solirubrobacter phytolaccae</name>
    <dbReference type="NCBI Taxonomy" id="1404360"/>
    <lineage>
        <taxon>Bacteria</taxon>
        <taxon>Bacillati</taxon>
        <taxon>Actinomycetota</taxon>
        <taxon>Thermoleophilia</taxon>
        <taxon>Solirubrobacterales</taxon>
        <taxon>Solirubrobacteraceae</taxon>
        <taxon>Solirubrobacter</taxon>
    </lineage>
</organism>
<dbReference type="GO" id="GO:0050660">
    <property type="term" value="F:flavin adenine dinucleotide binding"/>
    <property type="evidence" value="ECO:0007669"/>
    <property type="project" value="TreeGrafter"/>
</dbReference>